<keyword evidence="1" id="KW-0704">Schiff base</keyword>
<evidence type="ECO:0000313" key="2">
    <source>
        <dbReference type="EMBL" id="PIR96925.1"/>
    </source>
</evidence>
<evidence type="ECO:0000313" key="3">
    <source>
        <dbReference type="Proteomes" id="UP000230557"/>
    </source>
</evidence>
<dbReference type="Gene3D" id="3.20.20.70">
    <property type="entry name" value="Aldolase class I"/>
    <property type="match status" value="1"/>
</dbReference>
<evidence type="ECO:0000256" key="1">
    <source>
        <dbReference type="ARBA" id="ARBA00023270"/>
    </source>
</evidence>
<reference evidence="3" key="1">
    <citation type="submission" date="2017-09" db="EMBL/GenBank/DDBJ databases">
        <title>Depth-based differentiation of microbial function through sediment-hosted aquifers and enrichment of novel symbionts in the deep terrestrial subsurface.</title>
        <authorList>
            <person name="Probst A.J."/>
            <person name="Ladd B."/>
            <person name="Jarett J.K."/>
            <person name="Geller-Mcgrath D.E."/>
            <person name="Sieber C.M.K."/>
            <person name="Emerson J.B."/>
            <person name="Anantharaman K."/>
            <person name="Thomas B.C."/>
            <person name="Malmstrom R."/>
            <person name="Stieglmeier M."/>
            <person name="Klingl A."/>
            <person name="Woyke T."/>
            <person name="Ryan C.M."/>
            <person name="Banfield J.F."/>
        </authorList>
    </citation>
    <scope>NUCLEOTIDE SEQUENCE [LARGE SCALE GENOMIC DNA]</scope>
</reference>
<gene>
    <name evidence="2" type="ORF">COT91_04065</name>
</gene>
<dbReference type="Pfam" id="PF00923">
    <property type="entry name" value="TAL_FSA"/>
    <property type="match status" value="1"/>
</dbReference>
<dbReference type="SUPFAM" id="SSF51569">
    <property type="entry name" value="Aldolase"/>
    <property type="match status" value="1"/>
</dbReference>
<comment type="caution">
    <text evidence="2">The sequence shown here is derived from an EMBL/GenBank/DDBJ whole genome shotgun (WGS) entry which is preliminary data.</text>
</comment>
<dbReference type="EMBL" id="PFAJ01000053">
    <property type="protein sequence ID" value="PIR96925.1"/>
    <property type="molecule type" value="Genomic_DNA"/>
</dbReference>
<dbReference type="PANTHER" id="PTHR10683">
    <property type="entry name" value="TRANSALDOLASE"/>
    <property type="match status" value="1"/>
</dbReference>
<dbReference type="InterPro" id="IPR001585">
    <property type="entry name" value="TAL/FSA"/>
</dbReference>
<sequence>MRPTNLHTRIFLDSGGVDDTKIALDAIGFLDGQTTNPTYFVKSNKIQEQLKAGKKFTNEELLASYRETIESINKLIPKGSISIEIYADKLTTAYGMIKQATEMNEWILNAHIKFPIIPEGMRAAHMALEKGIRVNITLCFTQEQAAAVYAMSRGVKKGDIFVSLFMGRHFDAGKRGIDLIQNIIEMYKPGDGHVEALAASLRSLDQFLAAIQSGTDIITAGLKYINLWAENGMNLPGDDFFYNPEGEEAIEYQEFDLSKPWDSFNIQHEMTSNGLDQFARDWSALIK</sequence>
<dbReference type="Proteomes" id="UP000230557">
    <property type="component" value="Unassembled WGS sequence"/>
</dbReference>
<proteinExistence type="predicted"/>
<organism evidence="2 3">
    <name type="scientific">Candidatus Doudnabacteria bacterium CG10_big_fil_rev_8_21_14_0_10_41_10</name>
    <dbReference type="NCBI Taxonomy" id="1974551"/>
    <lineage>
        <taxon>Bacteria</taxon>
        <taxon>Candidatus Doudnaibacteriota</taxon>
    </lineage>
</organism>
<dbReference type="AlphaFoldDB" id="A0A2H0VCW1"/>
<protein>
    <submittedName>
        <fullName evidence="2">Transaldolase</fullName>
    </submittedName>
</protein>
<dbReference type="InterPro" id="IPR013785">
    <property type="entry name" value="Aldolase_TIM"/>
</dbReference>
<name>A0A2H0VCW1_9BACT</name>
<dbReference type="GO" id="GO:0005975">
    <property type="term" value="P:carbohydrate metabolic process"/>
    <property type="evidence" value="ECO:0007669"/>
    <property type="project" value="InterPro"/>
</dbReference>
<accession>A0A2H0VCW1</accession>